<feature type="transmembrane region" description="Helical" evidence="5">
    <location>
        <begin position="207"/>
        <end position="230"/>
    </location>
</feature>
<evidence type="ECO:0000256" key="3">
    <source>
        <dbReference type="ARBA" id="ARBA00022989"/>
    </source>
</evidence>
<organism evidence="6 7">
    <name type="scientific">Glacieibacterium frigidum</name>
    <dbReference type="NCBI Taxonomy" id="2593303"/>
    <lineage>
        <taxon>Bacteria</taxon>
        <taxon>Pseudomonadati</taxon>
        <taxon>Pseudomonadota</taxon>
        <taxon>Alphaproteobacteria</taxon>
        <taxon>Sphingomonadales</taxon>
        <taxon>Sphingosinicellaceae</taxon>
        <taxon>Glacieibacterium</taxon>
    </lineage>
</organism>
<dbReference type="PANTHER" id="PTHR11785:SF512">
    <property type="entry name" value="SOBREMESA, ISOFORM B"/>
    <property type="match status" value="1"/>
</dbReference>
<sequence length="448" mass="45491">MASRASLGMAAADSAATKPGQPHLLRVLGLGFGIAAVIGGTVGSGLMRAPGPVAAALGDPATILAFWALGGVLTLAMAMPMIELATALPRAGGPVVYAERAFGHTAGTLVGWADWLQNLVAISFISVVFGEYLQRLGIGGGLSIGTLAVLMLAVLAGVNCLGTRVTGASQTAGTVIKIAAIVTLVAALYLFAPAAPVPASPAPPLTFVAAVVAIRLISGTYGGYGALFYLGEEIEAPGRTIARATLLGLVGVTLVYVAVNAALLHALPLSVLSASTLPVADAIGVIAGPAGERLTTGFALLAVLTLLNITVMFTPRTLYAFAESGALPGIFARVTPGGAPWVAVIVTCAAAALLASSGTYLTIVAIYAPLSMVPIIATALAALKLRAREPELARPWRMPLYPLPVVLTLLVSGALLVAFFIEDTENSLWSLALLALGLPLLLRKKRTA</sequence>
<dbReference type="EMBL" id="VJWA01000001">
    <property type="protein sequence ID" value="TRW16982.1"/>
    <property type="molecule type" value="Genomic_DNA"/>
</dbReference>
<dbReference type="Pfam" id="PF13520">
    <property type="entry name" value="AA_permease_2"/>
    <property type="match status" value="1"/>
</dbReference>
<keyword evidence="4 5" id="KW-0472">Membrane</keyword>
<proteinExistence type="predicted"/>
<feature type="transmembrane region" description="Helical" evidence="5">
    <location>
        <begin position="61"/>
        <end position="82"/>
    </location>
</feature>
<name>A0A552UFI5_9SPHN</name>
<dbReference type="AlphaFoldDB" id="A0A552UFI5"/>
<accession>A0A552UFI5</accession>
<reference evidence="6 7" key="1">
    <citation type="submission" date="2019-07" db="EMBL/GenBank/DDBJ databases">
        <title>Novel species isolated from glacier.</title>
        <authorList>
            <person name="Liu Q."/>
            <person name="Xin Y.-H."/>
        </authorList>
    </citation>
    <scope>NUCLEOTIDE SEQUENCE [LARGE SCALE GENOMIC DNA]</scope>
    <source>
        <strain evidence="6 7">LB1R16</strain>
    </source>
</reference>
<comment type="subcellular location">
    <subcellularLocation>
        <location evidence="1">Membrane</location>
        <topology evidence="1">Multi-pass membrane protein</topology>
    </subcellularLocation>
</comment>
<feature type="transmembrane region" description="Helical" evidence="5">
    <location>
        <begin position="330"/>
        <end position="354"/>
    </location>
</feature>
<feature type="transmembrane region" description="Helical" evidence="5">
    <location>
        <begin position="298"/>
        <end position="318"/>
    </location>
</feature>
<protein>
    <submittedName>
        <fullName evidence="6">APC family permease</fullName>
    </submittedName>
</protein>
<keyword evidence="2 5" id="KW-0812">Transmembrane</keyword>
<gene>
    <name evidence="6" type="ORF">FMM06_01875</name>
</gene>
<dbReference type="Proteomes" id="UP000317894">
    <property type="component" value="Unassembled WGS sequence"/>
</dbReference>
<evidence type="ECO:0000256" key="1">
    <source>
        <dbReference type="ARBA" id="ARBA00004141"/>
    </source>
</evidence>
<feature type="transmembrane region" description="Helical" evidence="5">
    <location>
        <begin position="242"/>
        <end position="267"/>
    </location>
</feature>
<dbReference type="PANTHER" id="PTHR11785">
    <property type="entry name" value="AMINO ACID TRANSPORTER"/>
    <property type="match status" value="1"/>
</dbReference>
<evidence type="ECO:0000256" key="2">
    <source>
        <dbReference type="ARBA" id="ARBA00022692"/>
    </source>
</evidence>
<dbReference type="InterPro" id="IPR002293">
    <property type="entry name" value="AA/rel_permease1"/>
</dbReference>
<evidence type="ECO:0000313" key="7">
    <source>
        <dbReference type="Proteomes" id="UP000317894"/>
    </source>
</evidence>
<evidence type="ECO:0000313" key="6">
    <source>
        <dbReference type="EMBL" id="TRW16982.1"/>
    </source>
</evidence>
<dbReference type="InterPro" id="IPR050598">
    <property type="entry name" value="AminoAcid_Transporter"/>
</dbReference>
<feature type="transmembrane region" description="Helical" evidence="5">
    <location>
        <begin position="174"/>
        <end position="195"/>
    </location>
</feature>
<feature type="transmembrane region" description="Helical" evidence="5">
    <location>
        <begin position="403"/>
        <end position="421"/>
    </location>
</feature>
<keyword evidence="7" id="KW-1185">Reference proteome</keyword>
<comment type="caution">
    <text evidence="6">The sequence shown here is derived from an EMBL/GenBank/DDBJ whole genome shotgun (WGS) entry which is preliminary data.</text>
</comment>
<dbReference type="Gene3D" id="1.20.1740.10">
    <property type="entry name" value="Amino acid/polyamine transporter I"/>
    <property type="match status" value="1"/>
</dbReference>
<dbReference type="PIRSF" id="PIRSF006060">
    <property type="entry name" value="AA_transporter"/>
    <property type="match status" value="1"/>
</dbReference>
<feature type="transmembrane region" description="Helical" evidence="5">
    <location>
        <begin position="360"/>
        <end position="383"/>
    </location>
</feature>
<feature type="transmembrane region" description="Helical" evidence="5">
    <location>
        <begin position="136"/>
        <end position="162"/>
    </location>
</feature>
<dbReference type="GO" id="GO:0015179">
    <property type="term" value="F:L-amino acid transmembrane transporter activity"/>
    <property type="evidence" value="ECO:0007669"/>
    <property type="project" value="TreeGrafter"/>
</dbReference>
<keyword evidence="3 5" id="KW-1133">Transmembrane helix</keyword>
<dbReference type="GO" id="GO:0016020">
    <property type="term" value="C:membrane"/>
    <property type="evidence" value="ECO:0007669"/>
    <property type="project" value="UniProtKB-SubCell"/>
</dbReference>
<feature type="transmembrane region" description="Helical" evidence="5">
    <location>
        <begin position="27"/>
        <end position="49"/>
    </location>
</feature>
<evidence type="ECO:0000256" key="4">
    <source>
        <dbReference type="ARBA" id="ARBA00023136"/>
    </source>
</evidence>
<dbReference type="OrthoDB" id="9762947at2"/>
<evidence type="ECO:0000256" key="5">
    <source>
        <dbReference type="SAM" id="Phobius"/>
    </source>
</evidence>